<keyword evidence="1" id="KW-1133">Transmembrane helix</keyword>
<evidence type="ECO:0000313" key="2">
    <source>
        <dbReference type="EMBL" id="SFU28486.1"/>
    </source>
</evidence>
<dbReference type="Proteomes" id="UP000183629">
    <property type="component" value="Unassembled WGS sequence"/>
</dbReference>
<keyword evidence="1" id="KW-0472">Membrane</keyword>
<name>A0A1I7EX34_9STRE</name>
<sequence>MFWFARPDEIDDSVIEFLNFERNYLTAGWNLDKIFVVTAVIPFFIFLIYTIWKWLLVVIIISAILKVIHSVIFGGSSGYLIIKPAILGIIICTLVIWGFFRKNDK</sequence>
<proteinExistence type="predicted"/>
<feature type="transmembrane region" description="Helical" evidence="1">
    <location>
        <begin position="54"/>
        <end position="73"/>
    </location>
</feature>
<dbReference type="EMBL" id="FPBN01000001">
    <property type="protein sequence ID" value="SFU28486.1"/>
    <property type="molecule type" value="Genomic_DNA"/>
</dbReference>
<dbReference type="AlphaFoldDB" id="A0A1I7EX34"/>
<keyword evidence="1" id="KW-0812">Transmembrane</keyword>
<protein>
    <submittedName>
        <fullName evidence="2">Uncharacterized protein</fullName>
    </submittedName>
</protein>
<gene>
    <name evidence="2" type="ORF">SAMN05660328_10162</name>
</gene>
<accession>A0A1I7EX34</accession>
<keyword evidence="3" id="KW-1185">Reference proteome</keyword>
<feature type="transmembrane region" description="Helical" evidence="1">
    <location>
        <begin position="79"/>
        <end position="100"/>
    </location>
</feature>
<evidence type="ECO:0000256" key="1">
    <source>
        <dbReference type="SAM" id="Phobius"/>
    </source>
</evidence>
<evidence type="ECO:0000313" key="3">
    <source>
        <dbReference type="Proteomes" id="UP000183629"/>
    </source>
</evidence>
<feature type="transmembrane region" description="Helical" evidence="1">
    <location>
        <begin position="27"/>
        <end position="47"/>
    </location>
</feature>
<reference evidence="3" key="1">
    <citation type="submission" date="2016-10" db="EMBL/GenBank/DDBJ databases">
        <authorList>
            <person name="Varghese N."/>
            <person name="Submissions S."/>
        </authorList>
    </citation>
    <scope>NUCLEOTIDE SEQUENCE [LARGE SCALE GENOMIC DNA]</scope>
    <source>
        <strain evidence="3">LMG 15572</strain>
    </source>
</reference>
<organism evidence="2 3">
    <name type="scientific">Streptococcus gallolyticus</name>
    <dbReference type="NCBI Taxonomy" id="315405"/>
    <lineage>
        <taxon>Bacteria</taxon>
        <taxon>Bacillati</taxon>
        <taxon>Bacillota</taxon>
        <taxon>Bacilli</taxon>
        <taxon>Lactobacillales</taxon>
        <taxon>Streptococcaceae</taxon>
        <taxon>Streptococcus</taxon>
    </lineage>
</organism>
<dbReference type="RefSeq" id="WP_074656317.1">
    <property type="nucleotide sequence ID" value="NZ_FOLZ01000001.1"/>
</dbReference>